<evidence type="ECO:0000313" key="2">
    <source>
        <dbReference type="EMBL" id="KAK4117620.1"/>
    </source>
</evidence>
<dbReference type="AlphaFoldDB" id="A0AAN6YXE4"/>
<dbReference type="GeneID" id="89934004"/>
<dbReference type="Proteomes" id="UP001302812">
    <property type="component" value="Unassembled WGS sequence"/>
</dbReference>
<organism evidence="2 3">
    <name type="scientific">Canariomyces notabilis</name>
    <dbReference type="NCBI Taxonomy" id="2074819"/>
    <lineage>
        <taxon>Eukaryota</taxon>
        <taxon>Fungi</taxon>
        <taxon>Dikarya</taxon>
        <taxon>Ascomycota</taxon>
        <taxon>Pezizomycotina</taxon>
        <taxon>Sordariomycetes</taxon>
        <taxon>Sordariomycetidae</taxon>
        <taxon>Sordariales</taxon>
        <taxon>Chaetomiaceae</taxon>
        <taxon>Canariomyces</taxon>
    </lineage>
</organism>
<name>A0AAN6YXE4_9PEZI</name>
<evidence type="ECO:0000256" key="1">
    <source>
        <dbReference type="SAM" id="Phobius"/>
    </source>
</evidence>
<reference evidence="2" key="1">
    <citation type="journal article" date="2023" name="Mol. Phylogenet. Evol.">
        <title>Genome-scale phylogeny and comparative genomics of the fungal order Sordariales.</title>
        <authorList>
            <person name="Hensen N."/>
            <person name="Bonometti L."/>
            <person name="Westerberg I."/>
            <person name="Brannstrom I.O."/>
            <person name="Guillou S."/>
            <person name="Cros-Aarteil S."/>
            <person name="Calhoun S."/>
            <person name="Haridas S."/>
            <person name="Kuo A."/>
            <person name="Mondo S."/>
            <person name="Pangilinan J."/>
            <person name="Riley R."/>
            <person name="LaButti K."/>
            <person name="Andreopoulos B."/>
            <person name="Lipzen A."/>
            <person name="Chen C."/>
            <person name="Yan M."/>
            <person name="Daum C."/>
            <person name="Ng V."/>
            <person name="Clum A."/>
            <person name="Steindorff A."/>
            <person name="Ohm R.A."/>
            <person name="Martin F."/>
            <person name="Silar P."/>
            <person name="Natvig D.O."/>
            <person name="Lalanne C."/>
            <person name="Gautier V."/>
            <person name="Ament-Velasquez S.L."/>
            <person name="Kruys A."/>
            <person name="Hutchinson M.I."/>
            <person name="Powell A.J."/>
            <person name="Barry K."/>
            <person name="Miller A.N."/>
            <person name="Grigoriev I.V."/>
            <person name="Debuchy R."/>
            <person name="Gladieux P."/>
            <person name="Hiltunen Thoren M."/>
            <person name="Johannesson H."/>
        </authorList>
    </citation>
    <scope>NUCLEOTIDE SEQUENCE</scope>
    <source>
        <strain evidence="2">CBS 508.74</strain>
    </source>
</reference>
<keyword evidence="1" id="KW-0812">Transmembrane</keyword>
<gene>
    <name evidence="2" type="ORF">N656DRAFT_50630</name>
</gene>
<keyword evidence="1" id="KW-1133">Transmembrane helix</keyword>
<feature type="transmembrane region" description="Helical" evidence="1">
    <location>
        <begin position="13"/>
        <end position="35"/>
    </location>
</feature>
<dbReference type="RefSeq" id="XP_064675190.1">
    <property type="nucleotide sequence ID" value="XM_064809880.1"/>
</dbReference>
<evidence type="ECO:0000313" key="3">
    <source>
        <dbReference type="Proteomes" id="UP001302812"/>
    </source>
</evidence>
<accession>A0AAN6YXE4</accession>
<comment type="caution">
    <text evidence="2">The sequence shown here is derived from an EMBL/GenBank/DDBJ whole genome shotgun (WGS) entry which is preliminary data.</text>
</comment>
<dbReference type="EMBL" id="MU853332">
    <property type="protein sequence ID" value="KAK4117620.1"/>
    <property type="molecule type" value="Genomic_DNA"/>
</dbReference>
<keyword evidence="3" id="KW-1185">Reference proteome</keyword>
<protein>
    <submittedName>
        <fullName evidence="2">Uncharacterized protein</fullName>
    </submittedName>
</protein>
<keyword evidence="1" id="KW-0472">Membrane</keyword>
<proteinExistence type="predicted"/>
<reference evidence="2" key="2">
    <citation type="submission" date="2023-05" db="EMBL/GenBank/DDBJ databases">
        <authorList>
            <consortium name="Lawrence Berkeley National Laboratory"/>
            <person name="Steindorff A."/>
            <person name="Hensen N."/>
            <person name="Bonometti L."/>
            <person name="Westerberg I."/>
            <person name="Brannstrom I.O."/>
            <person name="Guillou S."/>
            <person name="Cros-Aarteil S."/>
            <person name="Calhoun S."/>
            <person name="Haridas S."/>
            <person name="Kuo A."/>
            <person name="Mondo S."/>
            <person name="Pangilinan J."/>
            <person name="Riley R."/>
            <person name="Labutti K."/>
            <person name="Andreopoulos B."/>
            <person name="Lipzen A."/>
            <person name="Chen C."/>
            <person name="Yanf M."/>
            <person name="Daum C."/>
            <person name="Ng V."/>
            <person name="Clum A."/>
            <person name="Ohm R."/>
            <person name="Martin F."/>
            <person name="Silar P."/>
            <person name="Natvig D."/>
            <person name="Lalanne C."/>
            <person name="Gautier V."/>
            <person name="Ament-Velasquez S.L."/>
            <person name="Kruys A."/>
            <person name="Hutchinson M.I."/>
            <person name="Powell A.J."/>
            <person name="Barry K."/>
            <person name="Miller A.N."/>
            <person name="Grigoriev I.V."/>
            <person name="Debuchy R."/>
            <person name="Gladieux P."/>
            <person name="Thoren M.H."/>
            <person name="Johannesson H."/>
        </authorList>
    </citation>
    <scope>NUCLEOTIDE SEQUENCE</scope>
    <source>
        <strain evidence="2">CBS 508.74</strain>
    </source>
</reference>
<sequence length="102" mass="11319">MTPGLSFLSSSKFLYSINTPFFLVTAVWAAQIHIVSNTEVASRYRASFMREEAASLPGIRLHSENQPCKIYIHPALGEVGLTGEAAGLRRRRHCGYYITSLS</sequence>